<accession>A0A2N3PW77</accession>
<dbReference type="Pfam" id="PF06026">
    <property type="entry name" value="Rib_5-P_isom_A"/>
    <property type="match status" value="1"/>
</dbReference>
<comment type="similarity">
    <text evidence="3">Belongs to the ribose 5-phosphate isomerase family.</text>
</comment>
<feature type="active site" description="Proton acceptor" evidence="3">
    <location>
        <position position="125"/>
    </location>
</feature>
<feature type="binding site" evidence="3">
    <location>
        <begin position="102"/>
        <end position="105"/>
    </location>
    <ligand>
        <name>substrate</name>
    </ligand>
</feature>
<evidence type="ECO:0000313" key="4">
    <source>
        <dbReference type="EMBL" id="PKU24663.1"/>
    </source>
</evidence>
<dbReference type="FunFam" id="3.40.50.1360:FF:000001">
    <property type="entry name" value="Ribose-5-phosphate isomerase A"/>
    <property type="match status" value="1"/>
</dbReference>
<evidence type="ECO:0000313" key="5">
    <source>
        <dbReference type="Proteomes" id="UP000233293"/>
    </source>
</evidence>
<dbReference type="EMBL" id="PIUM01000009">
    <property type="protein sequence ID" value="PKU24663.1"/>
    <property type="molecule type" value="Genomic_DNA"/>
</dbReference>
<dbReference type="GO" id="GO:0004751">
    <property type="term" value="F:ribose-5-phosphate isomerase activity"/>
    <property type="evidence" value="ECO:0007669"/>
    <property type="project" value="UniProtKB-UniRule"/>
</dbReference>
<evidence type="ECO:0000256" key="3">
    <source>
        <dbReference type="HAMAP-Rule" id="MF_00170"/>
    </source>
</evidence>
<keyword evidence="2 3" id="KW-0413">Isomerase</keyword>
<dbReference type="HAMAP" id="MF_00170">
    <property type="entry name" value="Rib_5P_isom_A"/>
    <property type="match status" value="1"/>
</dbReference>
<dbReference type="PANTHER" id="PTHR43748:SF3">
    <property type="entry name" value="RIBOSE-5-PHOSPHATE ISOMERASE 3, CHLOROPLASTIC-RELATED"/>
    <property type="match status" value="1"/>
</dbReference>
<sequence>MVLWQCAGRGGCHVTILSSSELDGLKHAAAARAVEEVENGMVLGLGSGSTAEIAVQVLAERVAKGLRVQGIPTSAKTAALARRLGVPLTSFAEHHHIDLSIDGADQVERGTMNLIKGLGGDLLREKIVASVSDRMIVAVDETKLVDHLGGNRPLPVEVVSFGWQTVFDHLVAIGCVPRLRLAGDTPFLTDGGNYIVDCTIAEIPDPEMLDANISAIVGVIETGLFIALASKVMVGRPAGVEVIER</sequence>
<proteinExistence type="inferred from homology"/>
<evidence type="ECO:0000256" key="1">
    <source>
        <dbReference type="ARBA" id="ARBA00001713"/>
    </source>
</evidence>
<dbReference type="CDD" id="cd01398">
    <property type="entry name" value="RPI_A"/>
    <property type="match status" value="1"/>
</dbReference>
<dbReference type="InterPro" id="IPR037171">
    <property type="entry name" value="NagB/RpiA_transferase-like"/>
</dbReference>
<dbReference type="PANTHER" id="PTHR43748">
    <property type="entry name" value="RIBOSE-5-PHOSPHATE ISOMERASE 3, CHLOROPLASTIC-RELATED"/>
    <property type="match status" value="1"/>
</dbReference>
<organism evidence="4 5">
    <name type="scientific">Telmatospirillum siberiense</name>
    <dbReference type="NCBI Taxonomy" id="382514"/>
    <lineage>
        <taxon>Bacteria</taxon>
        <taxon>Pseudomonadati</taxon>
        <taxon>Pseudomonadota</taxon>
        <taxon>Alphaproteobacteria</taxon>
        <taxon>Rhodospirillales</taxon>
        <taxon>Rhodospirillaceae</taxon>
        <taxon>Telmatospirillum</taxon>
    </lineage>
</organism>
<comment type="function">
    <text evidence="3">Catalyzes the reversible conversion of ribose-5-phosphate to ribulose 5-phosphate.</text>
</comment>
<dbReference type="GO" id="GO:0009052">
    <property type="term" value="P:pentose-phosphate shunt, non-oxidative branch"/>
    <property type="evidence" value="ECO:0007669"/>
    <property type="project" value="UniProtKB-UniRule"/>
</dbReference>
<dbReference type="UniPathway" id="UPA00115">
    <property type="reaction ID" value="UER00412"/>
</dbReference>
<gene>
    <name evidence="3" type="primary">rpiA</name>
    <name evidence="4" type="ORF">CWS72_09975</name>
</gene>
<feature type="binding site" evidence="3">
    <location>
        <position position="143"/>
    </location>
    <ligand>
        <name>substrate</name>
    </ligand>
</feature>
<dbReference type="SUPFAM" id="SSF75445">
    <property type="entry name" value="D-ribose-5-phosphate isomerase (RpiA), lid domain"/>
    <property type="match status" value="1"/>
</dbReference>
<dbReference type="SUPFAM" id="SSF100950">
    <property type="entry name" value="NagB/RpiA/CoA transferase-like"/>
    <property type="match status" value="1"/>
</dbReference>
<name>A0A2N3PW77_9PROT</name>
<comment type="pathway">
    <text evidence="3">Carbohydrate degradation; pentose phosphate pathway; D-ribose 5-phosphate from D-ribulose 5-phosphate (non-oxidative stage): step 1/1.</text>
</comment>
<comment type="catalytic activity">
    <reaction evidence="1 3">
        <text>aldehydo-D-ribose 5-phosphate = D-ribulose 5-phosphate</text>
        <dbReference type="Rhea" id="RHEA:14657"/>
        <dbReference type="ChEBI" id="CHEBI:58121"/>
        <dbReference type="ChEBI" id="CHEBI:58273"/>
        <dbReference type="EC" id="5.3.1.6"/>
    </reaction>
</comment>
<comment type="subunit">
    <text evidence="3">Homodimer.</text>
</comment>
<evidence type="ECO:0000256" key="2">
    <source>
        <dbReference type="ARBA" id="ARBA00023235"/>
    </source>
</evidence>
<dbReference type="InterPro" id="IPR004788">
    <property type="entry name" value="Ribose5P_isomerase_type_A"/>
</dbReference>
<dbReference type="NCBIfam" id="NF001924">
    <property type="entry name" value="PRK00702.1"/>
    <property type="match status" value="1"/>
</dbReference>
<feature type="binding site" evidence="3">
    <location>
        <begin position="116"/>
        <end position="119"/>
    </location>
    <ligand>
        <name>substrate</name>
    </ligand>
</feature>
<dbReference type="Gene3D" id="3.40.50.1360">
    <property type="match status" value="1"/>
</dbReference>
<reference evidence="5" key="1">
    <citation type="submission" date="2017-12" db="EMBL/GenBank/DDBJ databases">
        <title>Draft genome sequence of Telmatospirillum siberiense 26-4b1T, an acidotolerant peatland alphaproteobacterium potentially involved in sulfur cycling.</title>
        <authorList>
            <person name="Hausmann B."/>
            <person name="Pjevac P."/>
            <person name="Schreck K."/>
            <person name="Herbold C.W."/>
            <person name="Daims H."/>
            <person name="Wagner M."/>
            <person name="Pester M."/>
            <person name="Loy A."/>
        </authorList>
    </citation>
    <scope>NUCLEOTIDE SEQUENCE [LARGE SCALE GENOMIC DNA]</scope>
    <source>
        <strain evidence="5">26-4b1</strain>
    </source>
</reference>
<dbReference type="EC" id="5.3.1.6" evidence="3"/>
<dbReference type="Gene3D" id="3.30.70.260">
    <property type="match status" value="1"/>
</dbReference>
<comment type="caution">
    <text evidence="4">The sequence shown here is derived from an EMBL/GenBank/DDBJ whole genome shotgun (WGS) entry which is preliminary data.</text>
</comment>
<dbReference type="InterPro" id="IPR050262">
    <property type="entry name" value="Ribose-5P_isomerase"/>
</dbReference>
<dbReference type="NCBIfam" id="TIGR00021">
    <property type="entry name" value="rpiA"/>
    <property type="match status" value="1"/>
</dbReference>
<dbReference type="Proteomes" id="UP000233293">
    <property type="component" value="Unassembled WGS sequence"/>
</dbReference>
<dbReference type="InterPro" id="IPR020672">
    <property type="entry name" value="Ribose5P_isomerase_typA_subgr"/>
</dbReference>
<feature type="binding site" evidence="3">
    <location>
        <begin position="47"/>
        <end position="50"/>
    </location>
    <ligand>
        <name>substrate</name>
    </ligand>
</feature>
<dbReference type="OrthoDB" id="5870696at2"/>
<protein>
    <recommendedName>
        <fullName evidence="3">Ribose-5-phosphate isomerase A</fullName>
        <ecNumber evidence="3">5.3.1.6</ecNumber>
    </recommendedName>
    <alternativeName>
        <fullName evidence="3">Phosphoriboisomerase A</fullName>
        <shortName evidence="3">PRI</shortName>
    </alternativeName>
</protein>
<keyword evidence="5" id="KW-1185">Reference proteome</keyword>
<dbReference type="AlphaFoldDB" id="A0A2N3PW77"/>